<dbReference type="GeneID" id="105269329"/>
<sequence>MKIFFKVLICLWGVGAISADKCIVSVSYLPVKVEFTCVGLSTLNEKLNSAYKNTTVITIQDSNLMIIPSNLFSSFGITLKTLDIHESGVRSVDTNAFWGLVYLEKLSLWGNKLTTIPADWFTHLPNLRVLDLSFNNIDTIDYKVYYTLPNLNELNIGYNKLKGIDYNLFPVMTQLRKVEFGNNPLDWSYRVLLTWQLDNQRIDYRGMWDDWGWMSSAIQECQNNGYATVPDVKLLYCSFKRLVGFLNKNLSSGVQSPSLLNRDNLSVQAFTNLNQCVKSKVKVDGDLLSLKLLETLLPELRLIENPTAIFHRP</sequence>
<dbReference type="InterPro" id="IPR003591">
    <property type="entry name" value="Leu-rich_rpt_typical-subtyp"/>
</dbReference>
<accession>A0A9R1TEL3</accession>
<dbReference type="PANTHER" id="PTHR24373">
    <property type="entry name" value="SLIT RELATED LEUCINE-RICH REPEAT NEURONAL PROTEIN"/>
    <property type="match status" value="1"/>
</dbReference>
<evidence type="ECO:0000256" key="4">
    <source>
        <dbReference type="SAM" id="SignalP"/>
    </source>
</evidence>
<dbReference type="AlphaFoldDB" id="A0A0C9QIN2"/>
<evidence type="ECO:0000313" key="8">
    <source>
        <dbReference type="RefSeq" id="XP_011307777.1"/>
    </source>
</evidence>
<protein>
    <submittedName>
        <fullName evidence="8">Insulin-like growth factor-binding protein complex acid labile subunit</fullName>
    </submittedName>
    <submittedName>
        <fullName evidence="5">Sli_0 protein</fullName>
    </submittedName>
    <submittedName>
        <fullName evidence="6">Sli_1 protein</fullName>
    </submittedName>
</protein>
<evidence type="ECO:0000256" key="3">
    <source>
        <dbReference type="ARBA" id="ARBA00022737"/>
    </source>
</evidence>
<evidence type="ECO:0000313" key="6">
    <source>
        <dbReference type="EMBL" id="JAG73139.1"/>
    </source>
</evidence>
<keyword evidence="2 4" id="KW-0732">Signal</keyword>
<dbReference type="GO" id="GO:0005615">
    <property type="term" value="C:extracellular space"/>
    <property type="evidence" value="ECO:0007669"/>
    <property type="project" value="TreeGrafter"/>
</dbReference>
<dbReference type="Gene3D" id="3.80.10.10">
    <property type="entry name" value="Ribonuclease Inhibitor"/>
    <property type="match status" value="1"/>
</dbReference>
<keyword evidence="7" id="KW-1185">Reference proteome</keyword>
<dbReference type="RefSeq" id="XP_011307777.1">
    <property type="nucleotide sequence ID" value="XM_011309475.1"/>
</dbReference>
<dbReference type="EMBL" id="GBYB01003372">
    <property type="protein sequence ID" value="JAG73139.1"/>
    <property type="molecule type" value="Transcribed_RNA"/>
</dbReference>
<dbReference type="GO" id="GO:0031012">
    <property type="term" value="C:extracellular matrix"/>
    <property type="evidence" value="ECO:0007669"/>
    <property type="project" value="TreeGrafter"/>
</dbReference>
<dbReference type="PANTHER" id="PTHR24373:SF370">
    <property type="entry name" value="FISH-LIPS, ISOFORM E"/>
    <property type="match status" value="1"/>
</dbReference>
<dbReference type="SMART" id="SM00369">
    <property type="entry name" value="LRR_TYP"/>
    <property type="match status" value="3"/>
</dbReference>
<dbReference type="InterPro" id="IPR032675">
    <property type="entry name" value="LRR_dom_sf"/>
</dbReference>
<dbReference type="InterPro" id="IPR050328">
    <property type="entry name" value="Dev_Immune_Receptor"/>
</dbReference>
<feature type="chain" id="PRO_5007394557" evidence="4">
    <location>
        <begin position="20"/>
        <end position="313"/>
    </location>
</feature>
<dbReference type="InterPro" id="IPR001611">
    <property type="entry name" value="Leu-rich_rpt"/>
</dbReference>
<dbReference type="EMBL" id="GBYB01003369">
    <property type="protein sequence ID" value="JAG73136.1"/>
    <property type="molecule type" value="Transcribed_RNA"/>
</dbReference>
<feature type="signal peptide" evidence="4">
    <location>
        <begin position="1"/>
        <end position="19"/>
    </location>
</feature>
<evidence type="ECO:0000313" key="7">
    <source>
        <dbReference type="Proteomes" id="UP000694866"/>
    </source>
</evidence>
<dbReference type="SUPFAM" id="SSF52058">
    <property type="entry name" value="L domain-like"/>
    <property type="match status" value="1"/>
</dbReference>
<dbReference type="OrthoDB" id="676979at2759"/>
<evidence type="ECO:0000256" key="2">
    <source>
        <dbReference type="ARBA" id="ARBA00022729"/>
    </source>
</evidence>
<dbReference type="PROSITE" id="PS51450">
    <property type="entry name" value="LRR"/>
    <property type="match status" value="1"/>
</dbReference>
<reference evidence="5" key="1">
    <citation type="submission" date="2015-01" db="EMBL/GenBank/DDBJ databases">
        <title>Transcriptome Assembly of Fopius arisanus.</title>
        <authorList>
            <person name="Geib S."/>
        </authorList>
    </citation>
    <scope>NUCLEOTIDE SEQUENCE</scope>
</reference>
<keyword evidence="1" id="KW-0433">Leucine-rich repeat</keyword>
<dbReference type="Proteomes" id="UP000694866">
    <property type="component" value="Unplaced"/>
</dbReference>
<accession>A0A0C9QIN2</accession>
<name>A0A0C9QIN2_9HYME</name>
<dbReference type="KEGG" id="fas:105269329"/>
<dbReference type="Pfam" id="PF13855">
    <property type="entry name" value="LRR_8"/>
    <property type="match status" value="1"/>
</dbReference>
<evidence type="ECO:0000313" key="5">
    <source>
        <dbReference type="EMBL" id="JAG73136.1"/>
    </source>
</evidence>
<proteinExistence type="predicted"/>
<evidence type="ECO:0000256" key="1">
    <source>
        <dbReference type="ARBA" id="ARBA00022614"/>
    </source>
</evidence>
<reference evidence="8" key="2">
    <citation type="submission" date="2025-04" db="UniProtKB">
        <authorList>
            <consortium name="RefSeq"/>
        </authorList>
    </citation>
    <scope>IDENTIFICATION</scope>
    <source>
        <strain evidence="8">USDA-PBARC FA_bdor</strain>
        <tissue evidence="8">Whole organism</tissue>
    </source>
</reference>
<organism evidence="5">
    <name type="scientific">Fopius arisanus</name>
    <dbReference type="NCBI Taxonomy" id="64838"/>
    <lineage>
        <taxon>Eukaryota</taxon>
        <taxon>Metazoa</taxon>
        <taxon>Ecdysozoa</taxon>
        <taxon>Arthropoda</taxon>
        <taxon>Hexapoda</taxon>
        <taxon>Insecta</taxon>
        <taxon>Pterygota</taxon>
        <taxon>Neoptera</taxon>
        <taxon>Endopterygota</taxon>
        <taxon>Hymenoptera</taxon>
        <taxon>Apocrita</taxon>
        <taxon>Ichneumonoidea</taxon>
        <taxon>Braconidae</taxon>
        <taxon>Opiinae</taxon>
        <taxon>Fopius</taxon>
    </lineage>
</organism>
<gene>
    <name evidence="5" type="primary">sli_0</name>
    <name evidence="8" type="synonym">LOC105269329</name>
    <name evidence="6" type="synonym">sli_1</name>
    <name evidence="5" type="ORF">g.40110</name>
    <name evidence="6" type="ORF">g.40112</name>
</gene>
<keyword evidence="3" id="KW-0677">Repeat</keyword>